<organism evidence="2 3">
    <name type="scientific">Actinomadura vinacea</name>
    <dbReference type="NCBI Taxonomy" id="115336"/>
    <lineage>
        <taxon>Bacteria</taxon>
        <taxon>Bacillati</taxon>
        <taxon>Actinomycetota</taxon>
        <taxon>Actinomycetes</taxon>
        <taxon>Streptosporangiales</taxon>
        <taxon>Thermomonosporaceae</taxon>
        <taxon>Actinomadura</taxon>
    </lineage>
</organism>
<dbReference type="InterPro" id="IPR016040">
    <property type="entry name" value="NAD(P)-bd_dom"/>
</dbReference>
<evidence type="ECO:0000259" key="1">
    <source>
        <dbReference type="Pfam" id="PF13460"/>
    </source>
</evidence>
<comment type="caution">
    <text evidence="2">The sequence shown here is derived from an EMBL/GenBank/DDBJ whole genome shotgun (WGS) entry which is preliminary data.</text>
</comment>
<dbReference type="EMBL" id="BAAARW010000003">
    <property type="protein sequence ID" value="GAA2403633.1"/>
    <property type="molecule type" value="Genomic_DNA"/>
</dbReference>
<name>A0ABN3IFR1_9ACTN</name>
<sequence>MILITGATGAVGRPLVHELARAGHKVRALTRTPATAGLPPEVEVARTEDLPLNGVTSIFMNPAVFWNGLGDLLTRAVENRVRRVVLLSSLAAAAPPNPIGAHHLEFENQIEASGLEWTFLRPGAFAANTLQWADQIRADGVVRGPYADAHTAPIDERDIAAVAAKALTTDAHIGTKPLLTGPESLTNADQARIIGETLGRPVRYEEISPEAAREAMTGGFAPAEVVDALLSMYAAAVNTPAEVLRTVEQITTNPPRTFKTWTTANISQFQQIGIATNSA</sequence>
<dbReference type="Gene3D" id="3.90.25.10">
    <property type="entry name" value="UDP-galactose 4-epimerase, domain 1"/>
    <property type="match status" value="1"/>
</dbReference>
<dbReference type="SUPFAM" id="SSF51735">
    <property type="entry name" value="NAD(P)-binding Rossmann-fold domains"/>
    <property type="match status" value="1"/>
</dbReference>
<evidence type="ECO:0000313" key="2">
    <source>
        <dbReference type="EMBL" id="GAA2403633.1"/>
    </source>
</evidence>
<dbReference type="PANTHER" id="PTHR43162:SF1">
    <property type="entry name" value="PRESTALK A DIFFERENTIATION PROTEIN A"/>
    <property type="match status" value="1"/>
</dbReference>
<feature type="domain" description="NAD(P)-binding" evidence="1">
    <location>
        <begin position="6"/>
        <end position="169"/>
    </location>
</feature>
<dbReference type="PANTHER" id="PTHR43162">
    <property type="match status" value="1"/>
</dbReference>
<protein>
    <submittedName>
        <fullName evidence="2">NAD(P)H-binding protein</fullName>
    </submittedName>
</protein>
<proteinExistence type="predicted"/>
<dbReference type="Proteomes" id="UP001501231">
    <property type="component" value="Unassembled WGS sequence"/>
</dbReference>
<dbReference type="InterPro" id="IPR036291">
    <property type="entry name" value="NAD(P)-bd_dom_sf"/>
</dbReference>
<dbReference type="Gene3D" id="3.40.50.720">
    <property type="entry name" value="NAD(P)-binding Rossmann-like Domain"/>
    <property type="match status" value="1"/>
</dbReference>
<keyword evidence="3" id="KW-1185">Reference proteome</keyword>
<reference evidence="2 3" key="1">
    <citation type="journal article" date="2019" name="Int. J. Syst. Evol. Microbiol.">
        <title>The Global Catalogue of Microorganisms (GCM) 10K type strain sequencing project: providing services to taxonomists for standard genome sequencing and annotation.</title>
        <authorList>
            <consortium name="The Broad Institute Genomics Platform"/>
            <consortium name="The Broad Institute Genome Sequencing Center for Infectious Disease"/>
            <person name="Wu L."/>
            <person name="Ma J."/>
        </authorList>
    </citation>
    <scope>NUCLEOTIDE SEQUENCE [LARGE SCALE GENOMIC DNA]</scope>
    <source>
        <strain evidence="2 3">JCM 3325</strain>
    </source>
</reference>
<dbReference type="Pfam" id="PF13460">
    <property type="entry name" value="NAD_binding_10"/>
    <property type="match status" value="1"/>
</dbReference>
<dbReference type="InterPro" id="IPR051604">
    <property type="entry name" value="Ergot_Alk_Oxidoreductase"/>
</dbReference>
<accession>A0ABN3IFR1</accession>
<gene>
    <name evidence="2" type="ORF">GCM10010191_09000</name>
</gene>
<evidence type="ECO:0000313" key="3">
    <source>
        <dbReference type="Proteomes" id="UP001501231"/>
    </source>
</evidence>